<organism evidence="3 4">
    <name type="scientific">Candidatus Termititenax persephonae</name>
    <dbReference type="NCBI Taxonomy" id="2218525"/>
    <lineage>
        <taxon>Bacteria</taxon>
        <taxon>Bacillati</taxon>
        <taxon>Candidatus Margulisiibacteriota</taxon>
        <taxon>Candidatus Termititenacia</taxon>
        <taxon>Candidatus Termititenacales</taxon>
        <taxon>Candidatus Termititenacaceae</taxon>
        <taxon>Candidatus Termititenax</taxon>
    </lineage>
</organism>
<dbReference type="PANTHER" id="PTHR35535:SF1">
    <property type="entry name" value="HEAT SHOCK PROTEIN HSLJ"/>
    <property type="match status" value="1"/>
</dbReference>
<evidence type="ECO:0000256" key="1">
    <source>
        <dbReference type="SAM" id="SignalP"/>
    </source>
</evidence>
<accession>A0A388TG09</accession>
<protein>
    <recommendedName>
        <fullName evidence="2">DUF306 domain-containing protein</fullName>
    </recommendedName>
</protein>
<dbReference type="InterPro" id="IPR053147">
    <property type="entry name" value="Hsp_HslJ-like"/>
</dbReference>
<dbReference type="InterPro" id="IPR038670">
    <property type="entry name" value="HslJ-like_sf"/>
</dbReference>
<keyword evidence="1" id="KW-0732">Signal</keyword>
<keyword evidence="4" id="KW-1185">Reference proteome</keyword>
<feature type="signal peptide" evidence="1">
    <location>
        <begin position="1"/>
        <end position="19"/>
    </location>
</feature>
<name>A0A388TG09_9BACT</name>
<feature type="chain" id="PRO_5017459919" description="DUF306 domain-containing protein" evidence="1">
    <location>
        <begin position="20"/>
        <end position="137"/>
    </location>
</feature>
<evidence type="ECO:0000259" key="2">
    <source>
        <dbReference type="Pfam" id="PF03724"/>
    </source>
</evidence>
<evidence type="ECO:0000313" key="4">
    <source>
        <dbReference type="Proteomes" id="UP000275925"/>
    </source>
</evidence>
<dbReference type="AlphaFoldDB" id="A0A388TG09"/>
<feature type="domain" description="DUF306" evidence="2">
    <location>
        <begin position="26"/>
        <end position="134"/>
    </location>
</feature>
<dbReference type="EMBL" id="BGZO01000013">
    <property type="protein sequence ID" value="GBR76011.1"/>
    <property type="molecule type" value="Genomic_DNA"/>
</dbReference>
<evidence type="ECO:0000313" key="3">
    <source>
        <dbReference type="EMBL" id="GBR76011.1"/>
    </source>
</evidence>
<dbReference type="Proteomes" id="UP000275925">
    <property type="component" value="Unassembled WGS sequence"/>
</dbReference>
<reference evidence="3 4" key="1">
    <citation type="journal article" date="2019" name="ISME J.">
        <title>Genome analyses of uncultured TG2/ZB3 bacteria in 'Margulisbacteria' specifically attached to ectosymbiotic spirochetes of protists in the termite gut.</title>
        <authorList>
            <person name="Utami Y.D."/>
            <person name="Kuwahara H."/>
            <person name="Igai K."/>
            <person name="Murakami T."/>
            <person name="Sugaya K."/>
            <person name="Morikawa T."/>
            <person name="Nagura Y."/>
            <person name="Yuki M."/>
            <person name="Deevong P."/>
            <person name="Inoue T."/>
            <person name="Kihara K."/>
            <person name="Lo N."/>
            <person name="Yamada A."/>
            <person name="Ohkuma M."/>
            <person name="Hongoh Y."/>
        </authorList>
    </citation>
    <scope>NUCLEOTIDE SEQUENCE [LARGE SCALE GENOMIC DNA]</scope>
    <source>
        <strain evidence="3">NkOx7-02</strain>
    </source>
</reference>
<dbReference type="Gene3D" id="2.40.128.270">
    <property type="match status" value="1"/>
</dbReference>
<sequence length="137" mass="14558">MQILKTLAVAVLMGGLLLAAGDKPAAALQKTPWHLTKLDGQKVSAPQVQLILQEDGTANGHGGVNRFAGTYALGGQNKLSFSALASTKMLGISPEANAVEDNFFKALPQTKTYKIQGRRLFLLDAQGRPLAEFEALP</sequence>
<dbReference type="PANTHER" id="PTHR35535">
    <property type="entry name" value="HEAT SHOCK PROTEIN HSLJ"/>
    <property type="match status" value="1"/>
</dbReference>
<dbReference type="Pfam" id="PF03724">
    <property type="entry name" value="META"/>
    <property type="match status" value="1"/>
</dbReference>
<proteinExistence type="predicted"/>
<dbReference type="InterPro" id="IPR005184">
    <property type="entry name" value="DUF306_Meta_HslJ"/>
</dbReference>
<gene>
    <name evidence="3" type="ORF">NO2_0628</name>
</gene>
<comment type="caution">
    <text evidence="3">The sequence shown here is derived from an EMBL/GenBank/DDBJ whole genome shotgun (WGS) entry which is preliminary data.</text>
</comment>